<evidence type="ECO:0000256" key="4">
    <source>
        <dbReference type="ARBA" id="ARBA00023136"/>
    </source>
</evidence>
<feature type="transmembrane region" description="Helical" evidence="5">
    <location>
        <begin position="72"/>
        <end position="104"/>
    </location>
</feature>
<dbReference type="AlphaFoldDB" id="A0A1J5E8E1"/>
<evidence type="ECO:0008006" key="8">
    <source>
        <dbReference type="Google" id="ProtNLM"/>
    </source>
</evidence>
<keyword evidence="3 5" id="KW-1133">Transmembrane helix</keyword>
<keyword evidence="2 5" id="KW-0812">Transmembrane</keyword>
<evidence type="ECO:0000313" key="6">
    <source>
        <dbReference type="EMBL" id="OIP39558.1"/>
    </source>
</evidence>
<dbReference type="InterPro" id="IPR007318">
    <property type="entry name" value="Phopholipid_MeTrfase"/>
</dbReference>
<dbReference type="GO" id="GO:0016020">
    <property type="term" value="C:membrane"/>
    <property type="evidence" value="ECO:0007669"/>
    <property type="project" value="UniProtKB-SubCell"/>
</dbReference>
<keyword evidence="4 5" id="KW-0472">Membrane</keyword>
<protein>
    <recommendedName>
        <fullName evidence="8">Isoprenylcysteine carboxylmethyltransferase family protein</fullName>
    </recommendedName>
</protein>
<dbReference type="EMBL" id="MNYI01000144">
    <property type="protein sequence ID" value="OIP39558.1"/>
    <property type="molecule type" value="Genomic_DNA"/>
</dbReference>
<dbReference type="STRING" id="1817895.AUJ95_05450"/>
<evidence type="ECO:0000256" key="2">
    <source>
        <dbReference type="ARBA" id="ARBA00022692"/>
    </source>
</evidence>
<feature type="transmembrane region" description="Helical" evidence="5">
    <location>
        <begin position="156"/>
        <end position="172"/>
    </location>
</feature>
<dbReference type="GO" id="GO:0004671">
    <property type="term" value="F:protein C-terminal S-isoprenylcysteine carboxyl O-methyltransferase activity"/>
    <property type="evidence" value="ECO:0007669"/>
    <property type="project" value="InterPro"/>
</dbReference>
<accession>A0A1J5E8E1</accession>
<dbReference type="Gene3D" id="1.20.120.1630">
    <property type="match status" value="1"/>
</dbReference>
<dbReference type="Pfam" id="PF04191">
    <property type="entry name" value="PEMT"/>
    <property type="match status" value="1"/>
</dbReference>
<evidence type="ECO:0000256" key="3">
    <source>
        <dbReference type="ARBA" id="ARBA00022989"/>
    </source>
</evidence>
<comment type="caution">
    <text evidence="6">The sequence shown here is derived from an EMBL/GenBank/DDBJ whole genome shotgun (WGS) entry which is preliminary data.</text>
</comment>
<gene>
    <name evidence="6" type="ORF">AUJ95_05450</name>
</gene>
<evidence type="ECO:0000256" key="5">
    <source>
        <dbReference type="SAM" id="Phobius"/>
    </source>
</evidence>
<feature type="transmembrane region" description="Helical" evidence="5">
    <location>
        <begin position="29"/>
        <end position="52"/>
    </location>
</feature>
<organism evidence="6 7">
    <name type="scientific">Candidatus Desantisbacteria bacterium CG2_30_40_21</name>
    <dbReference type="NCBI Taxonomy" id="1817895"/>
    <lineage>
        <taxon>Bacteria</taxon>
        <taxon>Candidatus Desantisiibacteriota</taxon>
    </lineage>
</organism>
<evidence type="ECO:0000256" key="1">
    <source>
        <dbReference type="ARBA" id="ARBA00004127"/>
    </source>
</evidence>
<reference evidence="6 7" key="1">
    <citation type="journal article" date="2016" name="Environ. Microbiol.">
        <title>Genomic resolution of a cold subsurface aquifer community provides metabolic insights for novel microbes adapted to high CO concentrations.</title>
        <authorList>
            <person name="Probst A.J."/>
            <person name="Castelle C.J."/>
            <person name="Singh A."/>
            <person name="Brown C.T."/>
            <person name="Anantharaman K."/>
            <person name="Sharon I."/>
            <person name="Hug L.A."/>
            <person name="Burstein D."/>
            <person name="Emerson J.B."/>
            <person name="Thomas B.C."/>
            <person name="Banfield J.F."/>
        </authorList>
    </citation>
    <scope>NUCLEOTIDE SEQUENCE [LARGE SCALE GENOMIC DNA]</scope>
    <source>
        <strain evidence="6">CG2_30_40_21</strain>
    </source>
</reference>
<name>A0A1J5E8E1_9BACT</name>
<comment type="subcellular location">
    <subcellularLocation>
        <location evidence="1">Endomembrane system</location>
        <topology evidence="1">Multi-pass membrane protein</topology>
    </subcellularLocation>
</comment>
<evidence type="ECO:0000313" key="7">
    <source>
        <dbReference type="Proteomes" id="UP000183085"/>
    </source>
</evidence>
<proteinExistence type="predicted"/>
<dbReference type="Proteomes" id="UP000183085">
    <property type="component" value="Unassembled WGS sequence"/>
</dbReference>
<sequence>MSFIIFTFLLVKNIIERTRPHDISNFRDIWVVIGLLLIVTGNGLRSWAAGVINKGESLANTGPYCLTRHPLYVGSFLLAIGFCTIIGDQVNIWAVLGVALILYFPTIQKEESYLSGRFKEEWIEYIKHTAILFPKRISLDLRSNWSLGQWLHNKEYNAFISSVIALVILWLVG</sequence>